<dbReference type="Proteomes" id="UP000186551">
    <property type="component" value="Unassembled WGS sequence"/>
</dbReference>
<dbReference type="RefSeq" id="WP_073852297.1">
    <property type="nucleotide sequence ID" value="NZ_LVWA01000005.1"/>
</dbReference>
<evidence type="ECO:0000313" key="3">
    <source>
        <dbReference type="Proteomes" id="UP000186551"/>
    </source>
</evidence>
<feature type="chain" id="PRO_5012659995" description="Outer membrane protein beta-barrel domain-containing protein" evidence="1">
    <location>
        <begin position="28"/>
        <end position="199"/>
    </location>
</feature>
<gene>
    <name evidence="2" type="ORF">A3841_17800</name>
</gene>
<organism evidence="2 3">
    <name type="scientific">Pontibacter flavimaris</name>
    <dbReference type="NCBI Taxonomy" id="1797110"/>
    <lineage>
        <taxon>Bacteria</taxon>
        <taxon>Pseudomonadati</taxon>
        <taxon>Bacteroidota</taxon>
        <taxon>Cytophagia</taxon>
        <taxon>Cytophagales</taxon>
        <taxon>Hymenobacteraceae</taxon>
        <taxon>Pontibacter</taxon>
    </lineage>
</organism>
<evidence type="ECO:0008006" key="4">
    <source>
        <dbReference type="Google" id="ProtNLM"/>
    </source>
</evidence>
<evidence type="ECO:0000256" key="1">
    <source>
        <dbReference type="SAM" id="SignalP"/>
    </source>
</evidence>
<evidence type="ECO:0000313" key="2">
    <source>
        <dbReference type="EMBL" id="OKL40193.1"/>
    </source>
</evidence>
<reference evidence="2 3" key="1">
    <citation type="submission" date="2016-03" db="EMBL/GenBank/DDBJ databases">
        <title>Genome sequence of Pontibacter sp. nov., of the family cytophagaceae, isolated from marine sediment of the Yellow Sea, China.</title>
        <authorList>
            <person name="Zhang G."/>
            <person name="Zhang R."/>
        </authorList>
    </citation>
    <scope>NUCLEOTIDE SEQUENCE [LARGE SCALE GENOMIC DNA]</scope>
    <source>
        <strain evidence="2 3">S10-8</strain>
    </source>
</reference>
<proteinExistence type="predicted"/>
<dbReference type="AlphaFoldDB" id="A0A1Q5PDC5"/>
<comment type="caution">
    <text evidence="2">The sequence shown here is derived from an EMBL/GenBank/DDBJ whole genome shotgun (WGS) entry which is preliminary data.</text>
</comment>
<name>A0A1Q5PDC5_9BACT</name>
<keyword evidence="3" id="KW-1185">Reference proteome</keyword>
<keyword evidence="1" id="KW-0732">Signal</keyword>
<feature type="signal peptide" evidence="1">
    <location>
        <begin position="1"/>
        <end position="27"/>
    </location>
</feature>
<sequence length="199" mass="21617">MKFSVASVALSAFVTMLLLSQPHTASAQTFTNGGAGKERTSLKAGVNFVWLSENDSQGLMFSNNLSHYLSDRVSLGLNLGLLSAKRYDDAKQIYTIQNTFFMSSLEAAFDVMQGEIVTFRLGAGPSFRHRAEINSDPEGQGTVDGSVTHIKTSDIGLHGFLENDFGILRNGVAGGRISYFHYKEGTPILSIGLHLGFKF</sequence>
<accession>A0A1Q5PDC5</accession>
<dbReference type="OrthoDB" id="851014at2"/>
<dbReference type="EMBL" id="LVWA01000005">
    <property type="protein sequence ID" value="OKL40193.1"/>
    <property type="molecule type" value="Genomic_DNA"/>
</dbReference>
<protein>
    <recommendedName>
        <fullName evidence="4">Outer membrane protein beta-barrel domain-containing protein</fullName>
    </recommendedName>
</protein>